<dbReference type="InterPro" id="IPR016067">
    <property type="entry name" value="S-AdoMet_deCO2ase_core"/>
</dbReference>
<keyword evidence="6" id="KW-0620">Polyamine biosynthesis</keyword>
<comment type="cofactor">
    <cofactor evidence="1">
        <name>pyruvate</name>
        <dbReference type="ChEBI" id="CHEBI:15361"/>
    </cofactor>
</comment>
<dbReference type="Gene3D" id="3.30.160.750">
    <property type="match status" value="1"/>
</dbReference>
<dbReference type="AlphaFoldDB" id="E6QCY4"/>
<keyword evidence="4" id="KW-0068">Autocatalytic cleavage</keyword>
<dbReference type="Pfam" id="PF02675">
    <property type="entry name" value="AdoMet_dc"/>
    <property type="match status" value="1"/>
</dbReference>
<proteinExistence type="inferred from homology"/>
<dbReference type="PANTHER" id="PTHR33866:SF2">
    <property type="entry name" value="S-ADENOSYLMETHIONINE DECARBOXYLASE PROENZYME"/>
    <property type="match status" value="1"/>
</dbReference>
<evidence type="ECO:0000256" key="2">
    <source>
        <dbReference type="ARBA" id="ARBA00022691"/>
    </source>
</evidence>
<dbReference type="InterPro" id="IPR042284">
    <property type="entry name" value="AdoMetDC_N"/>
</dbReference>
<comment type="caution">
    <text evidence="11">The sequence shown here is derived from an EMBL/GenBank/DDBJ whole genome shotgun (WGS) entry which is preliminary data.</text>
</comment>
<evidence type="ECO:0000256" key="4">
    <source>
        <dbReference type="ARBA" id="ARBA00022813"/>
    </source>
</evidence>
<dbReference type="EC" id="4.1.1.50" evidence="11"/>
<dbReference type="PANTHER" id="PTHR33866">
    <property type="entry name" value="S-ADENOSYLMETHIONINE DECARBOXYLASE PROENZYME"/>
    <property type="match status" value="1"/>
</dbReference>
<evidence type="ECO:0000256" key="6">
    <source>
        <dbReference type="ARBA" id="ARBA00023115"/>
    </source>
</evidence>
<keyword evidence="9" id="KW-0704">Schiff base</keyword>
<dbReference type="SUPFAM" id="SSF56276">
    <property type="entry name" value="S-adenosylmethionine decarboxylase"/>
    <property type="match status" value="1"/>
</dbReference>
<evidence type="ECO:0000256" key="1">
    <source>
        <dbReference type="ARBA" id="ARBA00001928"/>
    </source>
</evidence>
<keyword evidence="8 11" id="KW-0456">Lyase</keyword>
<dbReference type="HAMAP" id="MF_00464">
    <property type="entry name" value="AdoMetDC_1"/>
    <property type="match status" value="1"/>
</dbReference>
<dbReference type="GO" id="GO:0008295">
    <property type="term" value="P:spermidine biosynthetic process"/>
    <property type="evidence" value="ECO:0007669"/>
    <property type="project" value="UniProtKB-KW"/>
</dbReference>
<evidence type="ECO:0000256" key="7">
    <source>
        <dbReference type="ARBA" id="ARBA00023145"/>
    </source>
</evidence>
<dbReference type="Gene3D" id="3.30.360.110">
    <property type="entry name" value="S-adenosylmethionine decarboxylase domain"/>
    <property type="match status" value="1"/>
</dbReference>
<keyword evidence="2" id="KW-0949">S-adenosyl-L-methionine</keyword>
<name>E6QCY4_9ZZZZ</name>
<evidence type="ECO:0000256" key="5">
    <source>
        <dbReference type="ARBA" id="ARBA00023066"/>
    </source>
</evidence>
<dbReference type="InterPro" id="IPR003826">
    <property type="entry name" value="AdoMetDC_fam_prok"/>
</dbReference>
<evidence type="ECO:0000256" key="9">
    <source>
        <dbReference type="ARBA" id="ARBA00023270"/>
    </source>
</evidence>
<keyword evidence="3" id="KW-0210">Decarboxylase</keyword>
<reference evidence="11" key="1">
    <citation type="submission" date="2009-10" db="EMBL/GenBank/DDBJ databases">
        <title>Diversity of trophic interactions inside an arsenic-rich microbial ecosystem.</title>
        <authorList>
            <person name="Bertin P.N."/>
            <person name="Heinrich-Salmeron A."/>
            <person name="Pelletier E."/>
            <person name="Goulhen-Chollet F."/>
            <person name="Arsene-Ploetze F."/>
            <person name="Gallien S."/>
            <person name="Calteau A."/>
            <person name="Vallenet D."/>
            <person name="Casiot C."/>
            <person name="Chane-Woon-Ming B."/>
            <person name="Giloteaux L."/>
            <person name="Barakat M."/>
            <person name="Bonnefoy V."/>
            <person name="Bruneel O."/>
            <person name="Chandler M."/>
            <person name="Cleiss J."/>
            <person name="Duran R."/>
            <person name="Elbaz-Poulichet F."/>
            <person name="Fonknechten N."/>
            <person name="Lauga B."/>
            <person name="Mornico D."/>
            <person name="Ortet P."/>
            <person name="Schaeffer C."/>
            <person name="Siguier P."/>
            <person name="Alexander Thil Smith A."/>
            <person name="Van Dorsselaer A."/>
            <person name="Weissenbach J."/>
            <person name="Medigue C."/>
            <person name="Le Paslier D."/>
        </authorList>
    </citation>
    <scope>NUCLEOTIDE SEQUENCE</scope>
</reference>
<protein>
    <submittedName>
        <fullName evidence="11">S-adenosylmethionine decarboxylase proenzyme (AdoMetDC) (SamDC)</fullName>
        <ecNumber evidence="11">4.1.1.50</ecNumber>
    </submittedName>
</protein>
<organism evidence="11">
    <name type="scientific">mine drainage metagenome</name>
    <dbReference type="NCBI Taxonomy" id="410659"/>
    <lineage>
        <taxon>unclassified sequences</taxon>
        <taxon>metagenomes</taxon>
        <taxon>ecological metagenomes</taxon>
    </lineage>
</organism>
<gene>
    <name evidence="11" type="primary">speH</name>
    <name evidence="11" type="ORF">CARN5_1476</name>
</gene>
<dbReference type="GO" id="GO:0005829">
    <property type="term" value="C:cytosol"/>
    <property type="evidence" value="ECO:0007669"/>
    <property type="project" value="TreeGrafter"/>
</dbReference>
<dbReference type="InterPro" id="IPR017716">
    <property type="entry name" value="S-AdoMet_deCOase_pro-enz"/>
</dbReference>
<dbReference type="NCBIfam" id="TIGR03330">
    <property type="entry name" value="SAM_DCase_Bsu"/>
    <property type="match status" value="1"/>
</dbReference>
<keyword evidence="10" id="KW-0670">Pyruvate</keyword>
<evidence type="ECO:0000313" key="11">
    <source>
        <dbReference type="EMBL" id="CBI05060.1"/>
    </source>
</evidence>
<evidence type="ECO:0000256" key="3">
    <source>
        <dbReference type="ARBA" id="ARBA00022793"/>
    </source>
</evidence>
<dbReference type="GO" id="GO:0004014">
    <property type="term" value="F:adenosylmethionine decarboxylase activity"/>
    <property type="evidence" value="ECO:0007669"/>
    <property type="project" value="UniProtKB-EC"/>
</dbReference>
<evidence type="ECO:0000256" key="10">
    <source>
        <dbReference type="ARBA" id="ARBA00023317"/>
    </source>
</evidence>
<keyword evidence="5" id="KW-0745">Spermidine biosynthesis</keyword>
<sequence length="133" mass="14818">MRSLGHQIVADFYHCDGSTLSDVDFVTDAMLEAARRANCTIVTQTFHHFSPYGVSGAVIIRKSHLAIHTWPEYGYTTVDVFTCRNIIQPQDALNYLKEAFGAGQVSTMDMKRGQLDMMDVPAHDLHDKPALCA</sequence>
<accession>E6QCY4</accession>
<keyword evidence="7" id="KW-0865">Zymogen</keyword>
<dbReference type="InterPro" id="IPR042286">
    <property type="entry name" value="AdoMetDC_C"/>
</dbReference>
<evidence type="ECO:0000256" key="8">
    <source>
        <dbReference type="ARBA" id="ARBA00023239"/>
    </source>
</evidence>
<dbReference type="EMBL" id="CABP01000094">
    <property type="protein sequence ID" value="CBI05060.1"/>
    <property type="molecule type" value="Genomic_DNA"/>
</dbReference>